<sequence>MKNSIYFVIFFSIAGFSTNVNAQYTKNLYFVHGLGGNSFSFTDFAGAISYGAPGYPSRKANVFSDIIYSDGQQYSLQACADRVKEQIFTKPNAASYGANSFIIAHSQGGIVSRKVDQLIQNSGNTRTFGGIVTIGSSHGGAQIINNRDSKLFPLANSTCNKLLKVEIQGVLGQTPLLKGLLWPIAKRLSENFSNSLCNFVVPNDADRFSVVDIVAGHFKSEVANSYMVGSSELNALNTFHQNNTSNIQKVAFYGVKDPSDVFWRVLHYFRNDPNSESTFGASNDSQGVTDGQNILMDYQAARQSEMNALSSHCSWYNTFPFFGCVGRQPYLDRIAALEDAINFLQNINSKWLEVIGSATFTTTTTNTCYYTPIGEGYPYTSSAQPCPEISGYTLTNTYTVTTTDNPIKPSDGVVLVESQKAFPGVSLNNQVELTNNSHMQERNSPELKTQSDLLFRGTFSQFFEITY</sequence>
<dbReference type="AlphaFoldDB" id="A0A316AQF6"/>
<protein>
    <recommendedName>
        <fullName evidence="4">Triacylglycerol esterase/lipase EstA (Alpha/beta hydrolase family)</fullName>
    </recommendedName>
</protein>
<dbReference type="InterPro" id="IPR029058">
    <property type="entry name" value="AB_hydrolase_fold"/>
</dbReference>
<evidence type="ECO:0000313" key="2">
    <source>
        <dbReference type="EMBL" id="PWJ59509.1"/>
    </source>
</evidence>
<dbReference type="Proteomes" id="UP000245880">
    <property type="component" value="Unassembled WGS sequence"/>
</dbReference>
<dbReference type="RefSeq" id="WP_109673372.1">
    <property type="nucleotide sequence ID" value="NZ_QGDT01000002.1"/>
</dbReference>
<name>A0A316AQF6_9BACT</name>
<keyword evidence="1" id="KW-0732">Signal</keyword>
<dbReference type="OrthoDB" id="1466569at2"/>
<feature type="signal peptide" evidence="1">
    <location>
        <begin position="1"/>
        <end position="22"/>
    </location>
</feature>
<dbReference type="Gene3D" id="3.40.50.1820">
    <property type="entry name" value="alpha/beta hydrolase"/>
    <property type="match status" value="1"/>
</dbReference>
<reference evidence="2 3" key="1">
    <citation type="submission" date="2018-03" db="EMBL/GenBank/DDBJ databases">
        <title>Genomic Encyclopedia of Archaeal and Bacterial Type Strains, Phase II (KMG-II): from individual species to whole genera.</title>
        <authorList>
            <person name="Goeker M."/>
        </authorList>
    </citation>
    <scope>NUCLEOTIDE SEQUENCE [LARGE SCALE GENOMIC DNA]</scope>
    <source>
        <strain evidence="2 3">DSM 100346</strain>
    </source>
</reference>
<evidence type="ECO:0000256" key="1">
    <source>
        <dbReference type="SAM" id="SignalP"/>
    </source>
</evidence>
<accession>A0A316AQF6</accession>
<evidence type="ECO:0008006" key="4">
    <source>
        <dbReference type="Google" id="ProtNLM"/>
    </source>
</evidence>
<evidence type="ECO:0000313" key="3">
    <source>
        <dbReference type="Proteomes" id="UP000245880"/>
    </source>
</evidence>
<gene>
    <name evidence="2" type="ORF">CLV98_102343</name>
</gene>
<proteinExistence type="predicted"/>
<keyword evidence="3" id="KW-1185">Reference proteome</keyword>
<organism evidence="2 3">
    <name type="scientific">Dyadobacter jejuensis</name>
    <dbReference type="NCBI Taxonomy" id="1082580"/>
    <lineage>
        <taxon>Bacteria</taxon>
        <taxon>Pseudomonadati</taxon>
        <taxon>Bacteroidota</taxon>
        <taxon>Cytophagia</taxon>
        <taxon>Cytophagales</taxon>
        <taxon>Spirosomataceae</taxon>
        <taxon>Dyadobacter</taxon>
    </lineage>
</organism>
<dbReference type="SUPFAM" id="SSF53474">
    <property type="entry name" value="alpha/beta-Hydrolases"/>
    <property type="match status" value="1"/>
</dbReference>
<feature type="chain" id="PRO_5016453155" description="Triacylglycerol esterase/lipase EstA (Alpha/beta hydrolase family)" evidence="1">
    <location>
        <begin position="23"/>
        <end position="467"/>
    </location>
</feature>
<dbReference type="EMBL" id="QGDT01000002">
    <property type="protein sequence ID" value="PWJ59509.1"/>
    <property type="molecule type" value="Genomic_DNA"/>
</dbReference>
<comment type="caution">
    <text evidence="2">The sequence shown here is derived from an EMBL/GenBank/DDBJ whole genome shotgun (WGS) entry which is preliminary data.</text>
</comment>